<proteinExistence type="predicted"/>
<gene>
    <name evidence="1" type="ORF">NVS89_04680</name>
</gene>
<dbReference type="Pfam" id="PF02082">
    <property type="entry name" value="Rrf2"/>
    <property type="match status" value="1"/>
</dbReference>
<reference evidence="1" key="1">
    <citation type="submission" date="2022-08" db="EMBL/GenBank/DDBJ databases">
        <authorList>
            <person name="Li F."/>
        </authorList>
    </citation>
    <scope>NUCLEOTIDE SEQUENCE</scope>
    <source>
        <strain evidence="1">MQZ15Z-1</strain>
    </source>
</reference>
<dbReference type="GO" id="GO:0005829">
    <property type="term" value="C:cytosol"/>
    <property type="evidence" value="ECO:0007669"/>
    <property type="project" value="TreeGrafter"/>
</dbReference>
<keyword evidence="2" id="KW-1185">Reference proteome</keyword>
<dbReference type="Gene3D" id="1.10.10.10">
    <property type="entry name" value="Winged helix-like DNA-binding domain superfamily/Winged helix DNA-binding domain"/>
    <property type="match status" value="1"/>
</dbReference>
<sequence length="149" mass="16270">MKRDSRLSSVLHALLHMAGREEPMTSEELAACMNTHPVVVRRTMGLLREAGLVRSARGHAGGWRISADLGKVTLRQLHAILGEPAIFAIGNRNETPDCLVEQAVNAALDDAFTRAEAVLLERFADITLADLAADFARRMAARREGHPHA</sequence>
<dbReference type="InterPro" id="IPR000944">
    <property type="entry name" value="Tscrpt_reg_Rrf2"/>
</dbReference>
<protein>
    <submittedName>
        <fullName evidence="1">Rrf2 family transcriptional regulator</fullName>
    </submittedName>
</protein>
<dbReference type="AlphaFoldDB" id="A0A9X2P8W4"/>
<evidence type="ECO:0000313" key="1">
    <source>
        <dbReference type="EMBL" id="MCS0494382.1"/>
    </source>
</evidence>
<dbReference type="GO" id="GO:0003700">
    <property type="term" value="F:DNA-binding transcription factor activity"/>
    <property type="evidence" value="ECO:0007669"/>
    <property type="project" value="TreeGrafter"/>
</dbReference>
<dbReference type="PANTHER" id="PTHR33221">
    <property type="entry name" value="WINGED HELIX-TURN-HELIX TRANSCRIPTIONAL REGULATOR, RRF2 FAMILY"/>
    <property type="match status" value="1"/>
</dbReference>
<dbReference type="RefSeq" id="WP_258731329.1">
    <property type="nucleotide sequence ID" value="NZ_JANTHZ010000001.1"/>
</dbReference>
<dbReference type="PANTHER" id="PTHR33221:SF15">
    <property type="entry name" value="HTH-TYPE TRANSCRIPTIONAL REGULATOR YWGB-RELATED"/>
    <property type="match status" value="1"/>
</dbReference>
<dbReference type="SUPFAM" id="SSF46785">
    <property type="entry name" value="Winged helix' DNA-binding domain"/>
    <property type="match status" value="1"/>
</dbReference>
<dbReference type="InterPro" id="IPR036390">
    <property type="entry name" value="WH_DNA-bd_sf"/>
</dbReference>
<organism evidence="1 2">
    <name type="scientific">Ancylobacter mangrovi</name>
    <dbReference type="NCBI Taxonomy" id="2972472"/>
    <lineage>
        <taxon>Bacteria</taxon>
        <taxon>Pseudomonadati</taxon>
        <taxon>Pseudomonadota</taxon>
        <taxon>Alphaproteobacteria</taxon>
        <taxon>Hyphomicrobiales</taxon>
        <taxon>Xanthobacteraceae</taxon>
        <taxon>Ancylobacter</taxon>
    </lineage>
</organism>
<comment type="caution">
    <text evidence="1">The sequence shown here is derived from an EMBL/GenBank/DDBJ whole genome shotgun (WGS) entry which is preliminary data.</text>
</comment>
<accession>A0A9X2P8W4</accession>
<name>A0A9X2P8W4_9HYPH</name>
<dbReference type="PROSITE" id="PS51197">
    <property type="entry name" value="HTH_RRF2_2"/>
    <property type="match status" value="1"/>
</dbReference>
<evidence type="ECO:0000313" key="2">
    <source>
        <dbReference type="Proteomes" id="UP001151088"/>
    </source>
</evidence>
<dbReference type="InterPro" id="IPR036388">
    <property type="entry name" value="WH-like_DNA-bd_sf"/>
</dbReference>
<dbReference type="EMBL" id="JANTHZ010000001">
    <property type="protein sequence ID" value="MCS0494382.1"/>
    <property type="molecule type" value="Genomic_DNA"/>
</dbReference>
<dbReference type="Proteomes" id="UP001151088">
    <property type="component" value="Unassembled WGS sequence"/>
</dbReference>